<evidence type="ECO:0000256" key="6">
    <source>
        <dbReference type="ARBA" id="ARBA00022918"/>
    </source>
</evidence>
<gene>
    <name evidence="8" type="ORF">Tci_042669</name>
</gene>
<proteinExistence type="predicted"/>
<keyword evidence="6 8" id="KW-0695">RNA-directed DNA polymerase</keyword>
<evidence type="ECO:0000256" key="3">
    <source>
        <dbReference type="ARBA" id="ARBA00022722"/>
    </source>
</evidence>
<dbReference type="PANTHER" id="PTHR34072:SF52">
    <property type="entry name" value="RIBONUCLEASE H"/>
    <property type="match status" value="1"/>
</dbReference>
<evidence type="ECO:0000256" key="1">
    <source>
        <dbReference type="ARBA" id="ARBA00022679"/>
    </source>
</evidence>
<evidence type="ECO:0000256" key="4">
    <source>
        <dbReference type="ARBA" id="ARBA00022759"/>
    </source>
</evidence>
<evidence type="ECO:0000256" key="5">
    <source>
        <dbReference type="ARBA" id="ARBA00022801"/>
    </source>
</evidence>
<name>A0A6L2M9M4_TANCI</name>
<dbReference type="EMBL" id="BKCJ010006164">
    <property type="protein sequence ID" value="GEU70691.1"/>
    <property type="molecule type" value="Genomic_DNA"/>
</dbReference>
<dbReference type="PANTHER" id="PTHR34072">
    <property type="entry name" value="ENZYMATIC POLYPROTEIN-RELATED"/>
    <property type="match status" value="1"/>
</dbReference>
<dbReference type="AlphaFoldDB" id="A0A6L2M9M4"/>
<dbReference type="PROSITE" id="PS50994">
    <property type="entry name" value="INTEGRASE"/>
    <property type="match status" value="1"/>
</dbReference>
<dbReference type="InterPro" id="IPR041373">
    <property type="entry name" value="RT_RNaseH"/>
</dbReference>
<dbReference type="GO" id="GO:0003676">
    <property type="term" value="F:nucleic acid binding"/>
    <property type="evidence" value="ECO:0007669"/>
    <property type="project" value="InterPro"/>
</dbReference>
<keyword evidence="2" id="KW-0548">Nucleotidyltransferase</keyword>
<dbReference type="SUPFAM" id="SSF53098">
    <property type="entry name" value="Ribonuclease H-like"/>
    <property type="match status" value="1"/>
</dbReference>
<dbReference type="GO" id="GO:0015074">
    <property type="term" value="P:DNA integration"/>
    <property type="evidence" value="ECO:0007669"/>
    <property type="project" value="InterPro"/>
</dbReference>
<keyword evidence="5" id="KW-0378">Hydrolase</keyword>
<keyword evidence="1" id="KW-0808">Transferase</keyword>
<feature type="domain" description="Integrase catalytic" evidence="7">
    <location>
        <begin position="184"/>
        <end position="315"/>
    </location>
</feature>
<dbReference type="GO" id="GO:0004519">
    <property type="term" value="F:endonuclease activity"/>
    <property type="evidence" value="ECO:0007669"/>
    <property type="project" value="UniProtKB-KW"/>
</dbReference>
<dbReference type="InterPro" id="IPR012337">
    <property type="entry name" value="RNaseH-like_sf"/>
</dbReference>
<evidence type="ECO:0000256" key="2">
    <source>
        <dbReference type="ARBA" id="ARBA00022695"/>
    </source>
</evidence>
<accession>A0A6L2M9M4</accession>
<organism evidence="8">
    <name type="scientific">Tanacetum cinerariifolium</name>
    <name type="common">Dalmatian daisy</name>
    <name type="synonym">Chrysanthemum cinerariifolium</name>
    <dbReference type="NCBI Taxonomy" id="118510"/>
    <lineage>
        <taxon>Eukaryota</taxon>
        <taxon>Viridiplantae</taxon>
        <taxon>Streptophyta</taxon>
        <taxon>Embryophyta</taxon>
        <taxon>Tracheophyta</taxon>
        <taxon>Spermatophyta</taxon>
        <taxon>Magnoliopsida</taxon>
        <taxon>eudicotyledons</taxon>
        <taxon>Gunneridae</taxon>
        <taxon>Pentapetalae</taxon>
        <taxon>asterids</taxon>
        <taxon>campanulids</taxon>
        <taxon>Asterales</taxon>
        <taxon>Asteraceae</taxon>
        <taxon>Asteroideae</taxon>
        <taxon>Anthemideae</taxon>
        <taxon>Anthemidinae</taxon>
        <taxon>Tanacetum</taxon>
    </lineage>
</organism>
<evidence type="ECO:0000259" key="7">
    <source>
        <dbReference type="PROSITE" id="PS50994"/>
    </source>
</evidence>
<dbReference type="InterPro" id="IPR036397">
    <property type="entry name" value="RNaseH_sf"/>
</dbReference>
<keyword evidence="3" id="KW-0540">Nuclease</keyword>
<sequence>MVYCDGSHKGFGALLMQKEKVIAYASYQLKIHEKNYMTHELEFGAVVFTLKIWLELLSDYDYEIRYHFGKANVVADALSRKEKVKPLRVRVVMMTINLNLPSQILNAQTEARKKENYETEYLFGMIKKLEPRAHGMLCLKIRSWIPCFGNLRAVIMHESHKSNKCLTCVKVKAEHQKPFGLLVQPEIPQWEWEKITMDFMTKLPKTSTGLDTIWVIVDRLTKSAHFLLMKETDSMEKLTRQYLKEGVSRHRVPVSIIFDCDSQFTSHYWQSLQKALGTQLDISTDYHLQTDGHSERTIQTLEDMLRTCVIDFGKS</sequence>
<protein>
    <submittedName>
        <fullName evidence="8">Putative reverse transcriptase domain-containing protein</fullName>
    </submittedName>
</protein>
<dbReference type="Pfam" id="PF17917">
    <property type="entry name" value="RT_RNaseH"/>
    <property type="match status" value="1"/>
</dbReference>
<dbReference type="SUPFAM" id="SSF56672">
    <property type="entry name" value="DNA/RNA polymerases"/>
    <property type="match status" value="1"/>
</dbReference>
<keyword evidence="4" id="KW-0255">Endonuclease</keyword>
<dbReference type="GO" id="GO:0016787">
    <property type="term" value="F:hydrolase activity"/>
    <property type="evidence" value="ECO:0007669"/>
    <property type="project" value="UniProtKB-KW"/>
</dbReference>
<evidence type="ECO:0000313" key="8">
    <source>
        <dbReference type="EMBL" id="GEU70691.1"/>
    </source>
</evidence>
<dbReference type="Gene3D" id="3.30.420.10">
    <property type="entry name" value="Ribonuclease H-like superfamily/Ribonuclease H"/>
    <property type="match status" value="1"/>
</dbReference>
<dbReference type="InterPro" id="IPR043502">
    <property type="entry name" value="DNA/RNA_pol_sf"/>
</dbReference>
<dbReference type="GO" id="GO:0003964">
    <property type="term" value="F:RNA-directed DNA polymerase activity"/>
    <property type="evidence" value="ECO:0007669"/>
    <property type="project" value="UniProtKB-KW"/>
</dbReference>
<dbReference type="InterPro" id="IPR001584">
    <property type="entry name" value="Integrase_cat-core"/>
</dbReference>
<comment type="caution">
    <text evidence="8">The sequence shown here is derived from an EMBL/GenBank/DDBJ whole genome shotgun (WGS) entry which is preliminary data.</text>
</comment>
<reference evidence="8" key="1">
    <citation type="journal article" date="2019" name="Sci. Rep.">
        <title>Draft genome of Tanacetum cinerariifolium, the natural source of mosquito coil.</title>
        <authorList>
            <person name="Yamashiro T."/>
            <person name="Shiraishi A."/>
            <person name="Satake H."/>
            <person name="Nakayama K."/>
        </authorList>
    </citation>
    <scope>NUCLEOTIDE SEQUENCE</scope>
</reference>